<dbReference type="PANTHER" id="PTHR28626">
    <property type="entry name" value="SRR1-LIKE PROTEIN"/>
    <property type="match status" value="1"/>
</dbReference>
<dbReference type="Pfam" id="PF07985">
    <property type="entry name" value="SRR1"/>
    <property type="match status" value="1"/>
</dbReference>
<dbReference type="EMBL" id="JAWWNJ010000001">
    <property type="protein sequence ID" value="KAK7064565.1"/>
    <property type="molecule type" value="Genomic_DNA"/>
</dbReference>
<accession>A0AAW0EJR4</accession>
<evidence type="ECO:0000256" key="1">
    <source>
        <dbReference type="ARBA" id="ARBA00009856"/>
    </source>
</evidence>
<name>A0AAW0EJR4_9AGAR</name>
<evidence type="ECO:0000259" key="2">
    <source>
        <dbReference type="Pfam" id="PF07985"/>
    </source>
</evidence>
<organism evidence="3 4">
    <name type="scientific">Favolaschia claudopus</name>
    <dbReference type="NCBI Taxonomy" id="2862362"/>
    <lineage>
        <taxon>Eukaryota</taxon>
        <taxon>Fungi</taxon>
        <taxon>Dikarya</taxon>
        <taxon>Basidiomycota</taxon>
        <taxon>Agaricomycotina</taxon>
        <taxon>Agaricomycetes</taxon>
        <taxon>Agaricomycetidae</taxon>
        <taxon>Agaricales</taxon>
        <taxon>Marasmiineae</taxon>
        <taxon>Mycenaceae</taxon>
        <taxon>Favolaschia</taxon>
    </lineage>
</organism>
<sequence>MAFHYSDFQPATSRKKRLNRDGFQQTSLATRIQRARELLAKEDWIIQCHQVLQEHLANFVLRPSHILCLGLGSPSSSPTALAQLAFLLEICRLAAIEHPNVSIYDPVFSQEDTAFFQTLGFNALPDNKEGKHTLDVPTILWMPHCDLDLYENLLSANWSPEKLERMVLISNRLSDYVESNPKRKLETRAPCLVRIESALLCHLLPHSSAYPTAFNTIAVQSSNRASELPASWFSSNSETRC</sequence>
<dbReference type="GO" id="GO:0005737">
    <property type="term" value="C:cytoplasm"/>
    <property type="evidence" value="ECO:0007669"/>
    <property type="project" value="TreeGrafter"/>
</dbReference>
<gene>
    <name evidence="3" type="ORF">R3P38DRAFT_2825280</name>
</gene>
<feature type="domain" description="SRR1-like" evidence="2">
    <location>
        <begin position="60"/>
        <end position="220"/>
    </location>
</feature>
<protein>
    <submittedName>
        <fullName evidence="3">Translation machinery-associated protein 20</fullName>
    </submittedName>
</protein>
<dbReference type="InterPro" id="IPR012942">
    <property type="entry name" value="SRR1-like"/>
</dbReference>
<proteinExistence type="inferred from homology"/>
<evidence type="ECO:0000313" key="4">
    <source>
        <dbReference type="Proteomes" id="UP001362999"/>
    </source>
</evidence>
<dbReference type="InterPro" id="IPR040044">
    <property type="entry name" value="SRR1L"/>
</dbReference>
<dbReference type="AlphaFoldDB" id="A0AAW0EJR4"/>
<keyword evidence="4" id="KW-1185">Reference proteome</keyword>
<dbReference type="GO" id="GO:0005634">
    <property type="term" value="C:nucleus"/>
    <property type="evidence" value="ECO:0007669"/>
    <property type="project" value="TreeGrafter"/>
</dbReference>
<evidence type="ECO:0000313" key="3">
    <source>
        <dbReference type="EMBL" id="KAK7064565.1"/>
    </source>
</evidence>
<reference evidence="3 4" key="1">
    <citation type="journal article" date="2024" name="J Genomics">
        <title>Draft genome sequencing and assembly of Favolaschia claudopus CIRM-BRFM 2984 isolated from oak limbs.</title>
        <authorList>
            <person name="Navarro D."/>
            <person name="Drula E."/>
            <person name="Chaduli D."/>
            <person name="Cazenave R."/>
            <person name="Ahrendt S."/>
            <person name="Wang J."/>
            <person name="Lipzen A."/>
            <person name="Daum C."/>
            <person name="Barry K."/>
            <person name="Grigoriev I.V."/>
            <person name="Favel A."/>
            <person name="Rosso M.N."/>
            <person name="Martin F."/>
        </authorList>
    </citation>
    <scope>NUCLEOTIDE SEQUENCE [LARGE SCALE GENOMIC DNA]</scope>
    <source>
        <strain evidence="3 4">CIRM-BRFM 2984</strain>
    </source>
</reference>
<comment type="caution">
    <text evidence="3">The sequence shown here is derived from an EMBL/GenBank/DDBJ whole genome shotgun (WGS) entry which is preliminary data.</text>
</comment>
<comment type="similarity">
    <text evidence="1">Belongs to the SRR1 family.</text>
</comment>
<dbReference type="PANTHER" id="PTHR28626:SF3">
    <property type="entry name" value="SRR1-LIKE PROTEIN"/>
    <property type="match status" value="1"/>
</dbReference>
<dbReference type="Proteomes" id="UP001362999">
    <property type="component" value="Unassembled WGS sequence"/>
</dbReference>